<keyword evidence="3" id="KW-1185">Reference proteome</keyword>
<dbReference type="InterPro" id="IPR008309">
    <property type="entry name" value="YdbL"/>
</dbReference>
<dbReference type="RefSeq" id="WP_004999284.1">
    <property type="nucleotide sequence ID" value="NZ_CH672427.1"/>
</dbReference>
<accession>A4BUB9</accession>
<dbReference type="EMBL" id="AAOF01000018">
    <property type="protein sequence ID" value="EAR20633.1"/>
    <property type="molecule type" value="Genomic_DNA"/>
</dbReference>
<dbReference type="HOGENOM" id="CLU_146585_1_0_6"/>
<dbReference type="STRING" id="314278.NB231_01913"/>
<evidence type="ECO:0000313" key="3">
    <source>
        <dbReference type="Proteomes" id="UP000003374"/>
    </source>
</evidence>
<dbReference type="PIRSF" id="PIRSF025560">
    <property type="entry name" value="UCP025560"/>
    <property type="match status" value="1"/>
</dbReference>
<gene>
    <name evidence="2" type="ORF">NB231_01913</name>
</gene>
<reference evidence="2 3" key="1">
    <citation type="submission" date="2006-02" db="EMBL/GenBank/DDBJ databases">
        <authorList>
            <person name="Waterbury J."/>
            <person name="Ferriera S."/>
            <person name="Johnson J."/>
            <person name="Kravitz S."/>
            <person name="Halpern A."/>
            <person name="Remington K."/>
            <person name="Beeson K."/>
            <person name="Tran B."/>
            <person name="Rogers Y.-H."/>
            <person name="Friedman R."/>
            <person name="Venter J.C."/>
        </authorList>
    </citation>
    <scope>NUCLEOTIDE SEQUENCE [LARGE SCALE GENOMIC DNA]</scope>
    <source>
        <strain evidence="2 3">Nb-231</strain>
    </source>
</reference>
<feature type="chain" id="PRO_5002665600" description="DUF1318 domain-containing protein" evidence="1">
    <location>
        <begin position="23"/>
        <end position="111"/>
    </location>
</feature>
<comment type="caution">
    <text evidence="2">The sequence shown here is derived from an EMBL/GenBank/DDBJ whole genome shotgun (WGS) entry which is preliminary data.</text>
</comment>
<dbReference type="eggNOG" id="COG3784">
    <property type="taxonomic scope" value="Bacteria"/>
</dbReference>
<dbReference type="OrthoDB" id="8526313at2"/>
<dbReference type="AlphaFoldDB" id="A4BUB9"/>
<keyword evidence="1" id="KW-0732">Signal</keyword>
<evidence type="ECO:0008006" key="4">
    <source>
        <dbReference type="Google" id="ProtNLM"/>
    </source>
</evidence>
<evidence type="ECO:0000256" key="1">
    <source>
        <dbReference type="SAM" id="SignalP"/>
    </source>
</evidence>
<sequence>MRVLKILLLGIAVIAAAPAALAQPSLAEAKTQGLVGERLDGLTGIVTGEPSPAIRQLVERVNEQRLAEYRRVAQETDAPLPAVQARAGRQIIQRLPKGQYFMDAAGRWRQR</sequence>
<dbReference type="Pfam" id="PF07027">
    <property type="entry name" value="DUF1318"/>
    <property type="match status" value="1"/>
</dbReference>
<dbReference type="Proteomes" id="UP000003374">
    <property type="component" value="Unassembled WGS sequence"/>
</dbReference>
<proteinExistence type="predicted"/>
<protein>
    <recommendedName>
        <fullName evidence="4">DUF1318 domain-containing protein</fullName>
    </recommendedName>
</protein>
<evidence type="ECO:0000313" key="2">
    <source>
        <dbReference type="EMBL" id="EAR20633.1"/>
    </source>
</evidence>
<feature type="signal peptide" evidence="1">
    <location>
        <begin position="1"/>
        <end position="22"/>
    </location>
</feature>
<name>A4BUB9_9GAMM</name>
<organism evidence="2 3">
    <name type="scientific">Nitrococcus mobilis Nb-231</name>
    <dbReference type="NCBI Taxonomy" id="314278"/>
    <lineage>
        <taxon>Bacteria</taxon>
        <taxon>Pseudomonadati</taxon>
        <taxon>Pseudomonadota</taxon>
        <taxon>Gammaproteobacteria</taxon>
        <taxon>Chromatiales</taxon>
        <taxon>Ectothiorhodospiraceae</taxon>
        <taxon>Nitrococcus</taxon>
    </lineage>
</organism>